<accession>A0ABN8LEF8</accession>
<evidence type="ECO:0000256" key="1">
    <source>
        <dbReference type="SAM" id="MobiDB-lite"/>
    </source>
</evidence>
<protein>
    <submittedName>
        <fullName evidence="2">Uncharacterized protein</fullName>
    </submittedName>
</protein>
<evidence type="ECO:0000313" key="2">
    <source>
        <dbReference type="EMBL" id="CAH3013925.1"/>
    </source>
</evidence>
<organism evidence="2 3">
    <name type="scientific">Porites evermanni</name>
    <dbReference type="NCBI Taxonomy" id="104178"/>
    <lineage>
        <taxon>Eukaryota</taxon>
        <taxon>Metazoa</taxon>
        <taxon>Cnidaria</taxon>
        <taxon>Anthozoa</taxon>
        <taxon>Hexacorallia</taxon>
        <taxon>Scleractinia</taxon>
        <taxon>Fungiina</taxon>
        <taxon>Poritidae</taxon>
        <taxon>Porites</taxon>
    </lineage>
</organism>
<gene>
    <name evidence="2" type="ORF">PEVE_00028783</name>
</gene>
<dbReference type="Proteomes" id="UP001159427">
    <property type="component" value="Unassembled WGS sequence"/>
</dbReference>
<dbReference type="EMBL" id="CALNXI010000004">
    <property type="protein sequence ID" value="CAH3013925.1"/>
    <property type="molecule type" value="Genomic_DNA"/>
</dbReference>
<name>A0ABN8LEF8_9CNID</name>
<sequence>MDGSTLIAEKGRRVVVVCQHVIHARPTVRVVIPLNIIPDPFVQLVADNNDFNEETLDGKQTTHATMLVVYQRQPFGPKLPLKIHTDHTPRGSLEKPVQGQPKHEGRKENFELRGNSTTTQNVNELACTAVITFALAIFSKEEEIQKSSKTW</sequence>
<evidence type="ECO:0000313" key="3">
    <source>
        <dbReference type="Proteomes" id="UP001159427"/>
    </source>
</evidence>
<dbReference type="PANTHER" id="PTHR46704:SF1">
    <property type="entry name" value="TELOMERE LENGTH REGULATION PROTEIN TEL2 HOMOLOG"/>
    <property type="match status" value="1"/>
</dbReference>
<reference evidence="2 3" key="1">
    <citation type="submission" date="2022-05" db="EMBL/GenBank/DDBJ databases">
        <authorList>
            <consortium name="Genoscope - CEA"/>
            <person name="William W."/>
        </authorList>
    </citation>
    <scope>NUCLEOTIDE SEQUENCE [LARGE SCALE GENOMIC DNA]</scope>
</reference>
<comment type="caution">
    <text evidence="2">The sequence shown here is derived from an EMBL/GenBank/DDBJ whole genome shotgun (WGS) entry which is preliminary data.</text>
</comment>
<proteinExistence type="predicted"/>
<keyword evidence="3" id="KW-1185">Reference proteome</keyword>
<feature type="compositionally biased region" description="Basic and acidic residues" evidence="1">
    <location>
        <begin position="101"/>
        <end position="111"/>
    </location>
</feature>
<feature type="region of interest" description="Disordered" evidence="1">
    <location>
        <begin position="85"/>
        <end position="116"/>
    </location>
</feature>
<dbReference type="PANTHER" id="PTHR46704">
    <property type="entry name" value="CXC DOMAIN-CONTAINING PROTEIN-RELATED"/>
    <property type="match status" value="1"/>
</dbReference>